<proteinExistence type="predicted"/>
<evidence type="ECO:0000256" key="1">
    <source>
        <dbReference type="SAM" id="MobiDB-lite"/>
    </source>
</evidence>
<dbReference type="RefSeq" id="XP_062744381.1">
    <property type="nucleotide sequence ID" value="XM_062888513.1"/>
</dbReference>
<evidence type="ECO:0000313" key="2">
    <source>
        <dbReference type="EMBL" id="KAK4655406.1"/>
    </source>
</evidence>
<dbReference type="Proteomes" id="UP001323405">
    <property type="component" value="Unassembled WGS sequence"/>
</dbReference>
<dbReference type="GeneID" id="87908420"/>
<reference evidence="2 3" key="1">
    <citation type="journal article" date="2023" name="bioRxiv">
        <title>High-quality genome assemblies of four members of thePodospora anserinaspecies complex.</title>
        <authorList>
            <person name="Ament-Velasquez S.L."/>
            <person name="Vogan A.A."/>
            <person name="Wallerman O."/>
            <person name="Hartmann F."/>
            <person name="Gautier V."/>
            <person name="Silar P."/>
            <person name="Giraud T."/>
            <person name="Johannesson H."/>
        </authorList>
    </citation>
    <scope>NUCLEOTIDE SEQUENCE [LARGE SCALE GENOMIC DNA]</scope>
    <source>
        <strain evidence="2 3">CBS 415.72m</strain>
    </source>
</reference>
<name>A0ABR0GID4_9PEZI</name>
<gene>
    <name evidence="2" type="ORF">QC762_302225</name>
</gene>
<sequence>MSTRSSRGRRSEAIHISHLRFYLCFNASAHDCFRTVSSQSLIFPSLGPYLVLREIKYLGSTYIMASLTAGGSQDVVMAQTEDIELSAGAFAPPSPAKNDEAAMASSESEDKDDNEGIKVVVPIEHVVIMRLGAKEVDKYEELKHDACFVNNSDNEGLREGPSIWEKEGSTTTKQLTATYAVPFKAVTKKRSPVGDDGSRLSPGGRPILLVKSTIPTCGGERRPRFVIRVVHEGRKKSNGHVMDGPAPTTKARGYGVVSPNPINRQILMQKHFHWDCHQLSPFLSLPNSHAFINPKILVIDSTHPSLDHDKSKLFASHVVIARFRLRWKEWHRNEYFVENSIPGGGNRPHHVFEGGADGLARFVCNSD</sequence>
<keyword evidence="3" id="KW-1185">Reference proteome</keyword>
<evidence type="ECO:0000313" key="3">
    <source>
        <dbReference type="Proteomes" id="UP001323405"/>
    </source>
</evidence>
<feature type="region of interest" description="Disordered" evidence="1">
    <location>
        <begin position="88"/>
        <end position="115"/>
    </location>
</feature>
<accession>A0ABR0GID4</accession>
<protein>
    <submittedName>
        <fullName evidence="2">Uncharacterized protein</fullName>
    </submittedName>
</protein>
<organism evidence="2 3">
    <name type="scientific">Podospora pseudocomata</name>
    <dbReference type="NCBI Taxonomy" id="2093779"/>
    <lineage>
        <taxon>Eukaryota</taxon>
        <taxon>Fungi</taxon>
        <taxon>Dikarya</taxon>
        <taxon>Ascomycota</taxon>
        <taxon>Pezizomycotina</taxon>
        <taxon>Sordariomycetes</taxon>
        <taxon>Sordariomycetidae</taxon>
        <taxon>Sordariales</taxon>
        <taxon>Podosporaceae</taxon>
        <taxon>Podospora</taxon>
    </lineage>
</organism>
<dbReference type="EMBL" id="JAFFHA010000005">
    <property type="protein sequence ID" value="KAK4655406.1"/>
    <property type="molecule type" value="Genomic_DNA"/>
</dbReference>
<comment type="caution">
    <text evidence="2">The sequence shown here is derived from an EMBL/GenBank/DDBJ whole genome shotgun (WGS) entry which is preliminary data.</text>
</comment>